<name>A0AAD9VTT3_9HYME</name>
<dbReference type="Proteomes" id="UP001258017">
    <property type="component" value="Unassembled WGS sequence"/>
</dbReference>
<evidence type="ECO:0000313" key="4">
    <source>
        <dbReference type="EMBL" id="KAK2586489.1"/>
    </source>
</evidence>
<evidence type="ECO:0000259" key="3">
    <source>
        <dbReference type="Pfam" id="PF16066"/>
    </source>
</evidence>
<feature type="compositionally biased region" description="Basic and acidic residues" evidence="1">
    <location>
        <begin position="230"/>
        <end position="243"/>
    </location>
</feature>
<accession>A0AAD9VTT3</accession>
<keyword evidence="2" id="KW-1133">Transmembrane helix</keyword>
<evidence type="ECO:0000256" key="2">
    <source>
        <dbReference type="SAM" id="Phobius"/>
    </source>
</evidence>
<feature type="transmembrane region" description="Helical" evidence="2">
    <location>
        <begin position="100"/>
        <end position="118"/>
    </location>
</feature>
<protein>
    <recommendedName>
        <fullName evidence="3">Fibronectin type III domain-containing protein</fullName>
    </recommendedName>
</protein>
<feature type="region of interest" description="Disordered" evidence="1">
    <location>
        <begin position="229"/>
        <end position="259"/>
    </location>
</feature>
<organism evidence="4 5">
    <name type="scientific">Odynerus spinipes</name>
    <dbReference type="NCBI Taxonomy" id="1348599"/>
    <lineage>
        <taxon>Eukaryota</taxon>
        <taxon>Metazoa</taxon>
        <taxon>Ecdysozoa</taxon>
        <taxon>Arthropoda</taxon>
        <taxon>Hexapoda</taxon>
        <taxon>Insecta</taxon>
        <taxon>Pterygota</taxon>
        <taxon>Neoptera</taxon>
        <taxon>Endopterygota</taxon>
        <taxon>Hymenoptera</taxon>
        <taxon>Apocrita</taxon>
        <taxon>Aculeata</taxon>
        <taxon>Vespoidea</taxon>
        <taxon>Vespidae</taxon>
        <taxon>Eumeninae</taxon>
        <taxon>Odynerus</taxon>
    </lineage>
</organism>
<gene>
    <name evidence="4" type="ORF">KPH14_011387</name>
</gene>
<reference evidence="4" key="1">
    <citation type="submission" date="2021-08" db="EMBL/GenBank/DDBJ databases">
        <authorList>
            <person name="Misof B."/>
            <person name="Oliver O."/>
            <person name="Podsiadlowski L."/>
            <person name="Donath A."/>
            <person name="Peters R."/>
            <person name="Mayer C."/>
            <person name="Rust J."/>
            <person name="Gunkel S."/>
            <person name="Lesny P."/>
            <person name="Martin S."/>
            <person name="Oeyen J.P."/>
            <person name="Petersen M."/>
            <person name="Panagiotis P."/>
            <person name="Wilbrandt J."/>
            <person name="Tanja T."/>
        </authorList>
    </citation>
    <scope>NUCLEOTIDE SEQUENCE</scope>
    <source>
        <strain evidence="4">GBR_01_08_01A</strain>
        <tissue evidence="4">Thorax + abdomen</tissue>
    </source>
</reference>
<dbReference type="PANTHER" id="PTHR21104:SF1">
    <property type="entry name" value="FIBRONECTIN TYPE III DOMAIN-CONTAINING PROTEIN"/>
    <property type="match status" value="1"/>
</dbReference>
<evidence type="ECO:0000313" key="5">
    <source>
        <dbReference type="Proteomes" id="UP001258017"/>
    </source>
</evidence>
<keyword evidence="2" id="KW-0472">Membrane</keyword>
<keyword evidence="5" id="KW-1185">Reference proteome</keyword>
<dbReference type="AlphaFoldDB" id="A0AAD9VTT3"/>
<dbReference type="Pfam" id="PF16066">
    <property type="entry name" value="DUF4808"/>
    <property type="match status" value="1"/>
</dbReference>
<sequence>MSDEHALPKKRKTKNEFFIVEGDARGRRHHRHVTPSPGRQSNFNVSGDVTKIEVVLEEASDETILTVSVPSESNATIEFNTTYPDGIPGTSAVVVRAEEALIVVLVLVLWVAAIALFFNRWGKIRMLEPYQPKFQQQHRQSCTMVDANMLTHRTYSKFNVHWQDHPGGQIGQSSCVGGGVLPRPRQNSVFVGSSTSLLLTEEETPRRAKSAFDIQSIVLAECTVQIPQEDGLRERDKTKREFKTPSPDGGAPRVNQRRRSICRFDDLDKPLQQRERGMSVSQIDRGESQLLPTVRTSLRDRGMSICYFDRTDVLARPLQRDRGSSICHFDRMDVLARPTLRDHGSSVCQFDRMDVLARPSTSYLAKSLFLRERERRLSVCNFIEKNQEEAREHRAPTSSHVFQKYDRPSSVNNVEKIETVVRSTCSSSQPVSKENTHDSSDFSCFILEQRDDVEQNNDKKENSTAYYFDRPSCSKAPDVVLGYKATRV</sequence>
<feature type="domain" description="Fibronectin type III" evidence="3">
    <location>
        <begin position="94"/>
        <end position="218"/>
    </location>
</feature>
<dbReference type="PANTHER" id="PTHR21104">
    <property type="entry name" value="FIBRONECTIN TYPE III DOMAIN-CONTAINING PROTEIN"/>
    <property type="match status" value="1"/>
</dbReference>
<dbReference type="EMBL" id="JAIFRP010000012">
    <property type="protein sequence ID" value="KAK2586489.1"/>
    <property type="molecule type" value="Genomic_DNA"/>
</dbReference>
<reference evidence="4" key="2">
    <citation type="journal article" date="2023" name="Commun. Biol.">
        <title>Intrasexual cuticular hydrocarbon dimorphism in a wasp sheds light on hydrocarbon biosynthesis genes in Hymenoptera.</title>
        <authorList>
            <person name="Moris V.C."/>
            <person name="Podsiadlowski L."/>
            <person name="Martin S."/>
            <person name="Oeyen J.P."/>
            <person name="Donath A."/>
            <person name="Petersen M."/>
            <person name="Wilbrandt J."/>
            <person name="Misof B."/>
            <person name="Liedtke D."/>
            <person name="Thamm M."/>
            <person name="Scheiner R."/>
            <person name="Schmitt T."/>
            <person name="Niehuis O."/>
        </authorList>
    </citation>
    <scope>NUCLEOTIDE SEQUENCE</scope>
    <source>
        <strain evidence="4">GBR_01_08_01A</strain>
    </source>
</reference>
<comment type="caution">
    <text evidence="4">The sequence shown here is derived from an EMBL/GenBank/DDBJ whole genome shotgun (WGS) entry which is preliminary data.</text>
</comment>
<evidence type="ECO:0000256" key="1">
    <source>
        <dbReference type="SAM" id="MobiDB-lite"/>
    </source>
</evidence>
<keyword evidence="2" id="KW-0812">Transmembrane</keyword>
<proteinExistence type="predicted"/>
<dbReference type="InterPro" id="IPR032073">
    <property type="entry name" value="FNDC5_C"/>
</dbReference>